<accession>A0A834MDD3</accession>
<proteinExistence type="predicted"/>
<dbReference type="InterPro" id="IPR001356">
    <property type="entry name" value="HD"/>
</dbReference>
<dbReference type="GO" id="GO:0005634">
    <property type="term" value="C:nucleus"/>
    <property type="evidence" value="ECO:0007669"/>
    <property type="project" value="UniProtKB-SubCell"/>
</dbReference>
<sequence length="110" mass="13073">MESGLYETKTLYEELAPYLRFPETQLRTLQTVTSSSTSSRKEFKSMRIKFTEQQRIALELEYTKEPYIGPIRKAELAEEFNIAQRAIQVWFQSCRMRDNSPNYYAQRITT</sequence>
<keyword evidence="2 3" id="KW-0238">DNA-binding</keyword>
<dbReference type="CDD" id="cd00086">
    <property type="entry name" value="homeodomain"/>
    <property type="match status" value="1"/>
</dbReference>
<keyword evidence="2 3" id="KW-0539">Nucleus</keyword>
<evidence type="ECO:0000313" key="5">
    <source>
        <dbReference type="EMBL" id="KAF7274034.1"/>
    </source>
</evidence>
<dbReference type="SMART" id="SM00389">
    <property type="entry name" value="HOX"/>
    <property type="match status" value="1"/>
</dbReference>
<dbReference type="OrthoDB" id="6159439at2759"/>
<comment type="subcellular location">
    <subcellularLocation>
        <location evidence="1 2 3">Nucleus</location>
    </subcellularLocation>
</comment>
<dbReference type="AlphaFoldDB" id="A0A834MDD3"/>
<comment type="caution">
    <text evidence="5">The sequence shown here is derived from an EMBL/GenBank/DDBJ whole genome shotgun (WGS) entry which is preliminary data.</text>
</comment>
<dbReference type="SUPFAM" id="SSF46689">
    <property type="entry name" value="Homeodomain-like"/>
    <property type="match status" value="1"/>
</dbReference>
<keyword evidence="2 3" id="KW-0371">Homeobox</keyword>
<dbReference type="Proteomes" id="UP000625711">
    <property type="component" value="Unassembled WGS sequence"/>
</dbReference>
<dbReference type="GO" id="GO:0003677">
    <property type="term" value="F:DNA binding"/>
    <property type="evidence" value="ECO:0007669"/>
    <property type="project" value="UniProtKB-UniRule"/>
</dbReference>
<evidence type="ECO:0000256" key="1">
    <source>
        <dbReference type="ARBA" id="ARBA00004123"/>
    </source>
</evidence>
<evidence type="ECO:0000256" key="2">
    <source>
        <dbReference type="PROSITE-ProRule" id="PRU00108"/>
    </source>
</evidence>
<evidence type="ECO:0000259" key="4">
    <source>
        <dbReference type="PROSITE" id="PS50071"/>
    </source>
</evidence>
<reference evidence="5" key="1">
    <citation type="submission" date="2020-08" db="EMBL/GenBank/DDBJ databases">
        <title>Genome sequencing and assembly of the red palm weevil Rhynchophorus ferrugineus.</title>
        <authorList>
            <person name="Dias G.B."/>
            <person name="Bergman C.M."/>
            <person name="Manee M."/>
        </authorList>
    </citation>
    <scope>NUCLEOTIDE SEQUENCE</scope>
    <source>
        <strain evidence="5">AA-2017</strain>
        <tissue evidence="5">Whole larva</tissue>
    </source>
</reference>
<dbReference type="Pfam" id="PF00046">
    <property type="entry name" value="Homeodomain"/>
    <property type="match status" value="1"/>
</dbReference>
<gene>
    <name evidence="5" type="ORF">GWI33_013279</name>
</gene>
<feature type="DNA-binding region" description="Homeobox" evidence="2">
    <location>
        <begin position="43"/>
        <end position="102"/>
    </location>
</feature>
<dbReference type="PROSITE" id="PS50071">
    <property type="entry name" value="HOMEOBOX_2"/>
    <property type="match status" value="1"/>
</dbReference>
<keyword evidence="6" id="KW-1185">Reference proteome</keyword>
<organism evidence="5 6">
    <name type="scientific">Rhynchophorus ferrugineus</name>
    <name type="common">Red palm weevil</name>
    <name type="synonym">Curculio ferrugineus</name>
    <dbReference type="NCBI Taxonomy" id="354439"/>
    <lineage>
        <taxon>Eukaryota</taxon>
        <taxon>Metazoa</taxon>
        <taxon>Ecdysozoa</taxon>
        <taxon>Arthropoda</taxon>
        <taxon>Hexapoda</taxon>
        <taxon>Insecta</taxon>
        <taxon>Pterygota</taxon>
        <taxon>Neoptera</taxon>
        <taxon>Endopterygota</taxon>
        <taxon>Coleoptera</taxon>
        <taxon>Polyphaga</taxon>
        <taxon>Cucujiformia</taxon>
        <taxon>Curculionidae</taxon>
        <taxon>Dryophthorinae</taxon>
        <taxon>Rhynchophorus</taxon>
    </lineage>
</organism>
<protein>
    <recommendedName>
        <fullName evidence="4">Homeobox domain-containing protein</fullName>
    </recommendedName>
</protein>
<dbReference type="EMBL" id="JAACXV010013125">
    <property type="protein sequence ID" value="KAF7274034.1"/>
    <property type="molecule type" value="Genomic_DNA"/>
</dbReference>
<dbReference type="Gene3D" id="1.10.10.60">
    <property type="entry name" value="Homeodomain-like"/>
    <property type="match status" value="1"/>
</dbReference>
<dbReference type="InterPro" id="IPR009057">
    <property type="entry name" value="Homeodomain-like_sf"/>
</dbReference>
<evidence type="ECO:0000313" key="6">
    <source>
        <dbReference type="Proteomes" id="UP000625711"/>
    </source>
</evidence>
<feature type="domain" description="Homeobox" evidence="4">
    <location>
        <begin position="41"/>
        <end position="101"/>
    </location>
</feature>
<evidence type="ECO:0000256" key="3">
    <source>
        <dbReference type="RuleBase" id="RU000682"/>
    </source>
</evidence>
<name>A0A834MDD3_RHYFE</name>